<dbReference type="Pfam" id="PF00003">
    <property type="entry name" value="7tm_3"/>
    <property type="match status" value="1"/>
</dbReference>
<proteinExistence type="predicted"/>
<evidence type="ECO:0000259" key="13">
    <source>
        <dbReference type="PROSITE" id="PS50020"/>
    </source>
</evidence>
<evidence type="ECO:0000256" key="6">
    <source>
        <dbReference type="ARBA" id="ARBA00023170"/>
    </source>
</evidence>
<dbReference type="PANTHER" id="PTHR10519:SF20">
    <property type="entry name" value="G-PROTEIN COUPLED RECEPTOR 156-RELATED"/>
    <property type="match status" value="1"/>
</dbReference>
<keyword evidence="4" id="KW-0297">G-protein coupled receptor</keyword>
<feature type="region of interest" description="Disordered" evidence="10">
    <location>
        <begin position="300"/>
        <end position="329"/>
    </location>
</feature>
<dbReference type="InterPro" id="IPR001202">
    <property type="entry name" value="WW_dom"/>
</dbReference>
<feature type="transmembrane region" description="Helical" evidence="11">
    <location>
        <begin position="1385"/>
        <end position="1407"/>
    </location>
</feature>
<feature type="domain" description="WW" evidence="13">
    <location>
        <begin position="1635"/>
        <end position="1668"/>
    </location>
</feature>
<evidence type="ECO:0000256" key="12">
    <source>
        <dbReference type="SAM" id="SignalP"/>
    </source>
</evidence>
<feature type="coiled-coil region" evidence="9">
    <location>
        <begin position="1586"/>
        <end position="1613"/>
    </location>
</feature>
<dbReference type="PROSITE" id="PS50259">
    <property type="entry name" value="G_PROTEIN_RECEP_F3_4"/>
    <property type="match status" value="1"/>
</dbReference>
<feature type="signal peptide" evidence="12">
    <location>
        <begin position="1"/>
        <end position="29"/>
    </location>
</feature>
<dbReference type="GO" id="GO:0007214">
    <property type="term" value="P:gamma-aminobutyric acid signaling pathway"/>
    <property type="evidence" value="ECO:0007669"/>
    <property type="project" value="TreeGrafter"/>
</dbReference>
<protein>
    <recommendedName>
        <fullName evidence="17">G-protein coupled receptors family 3 profile domain-containing protein</fullName>
    </recommendedName>
</protein>
<feature type="transmembrane region" description="Helical" evidence="11">
    <location>
        <begin position="1354"/>
        <end position="1373"/>
    </location>
</feature>
<sequence>MEPHIPASPRPSLTLIFLLAILSIVPGRGEDFVPDDEMGELTTNSYPTYRELAGPTPTVTPTDSGEGPTSDPVVDACYDSKVESLRMANPWDNTCFGVCYTELFGPGYPRDCQYRTGGSSSDWSQIPVNTLITATDPASHSPFVQSTEANISENKYEYVDSCGRYEAVDNYTPGDQYNYYYLLCKYCAAGFSGTSDSFYLTRYDVWDGPYSEYFYYVYNCQRDATPSPTKAPTNSPTLAPTTPAPTASVCSNGEQDSTETDVDCGGICPPCIAGRKCQANSDCKSDTCIGGYCVEAPTASPTKAPTLSPTTAPTTSTPTRVPSQAPTASPTPFGGYTCDDATKCWTGREACCRRISANMFVSSLVTERILFYDLENKNFRLFHQNIEYNAGVVDENGDLTEETFSTLPMGFSPGSAHIAFDGADLFFAQKMNQKSGDPGLIKSFNWQDGQKPKAALVSSQFHSLIDVDDRRPFDPGVLRYSEYFDVLAFSDRGGGTSDGDRLYLWSFNPNSATKILDLGSNSACSIVDIAMEKTQSQEQLQILVLTKCSATEFRVKRLKTTVTKDTSSITFSTPEVAEWELSSSYGEARSIEWVESLITEDVFKERFFVAFEPSSDSDPHIREFNLAGNVVSSFLVLDDLDNNRDGIDLGMIRRAPNGLVYASERRYGLPLVIDPDRAPPTVIGQTGASHGELADSFAMAFSSNAYGLLSEVTWAEQAGNTLTAGQEIGIEVLLRDSLGDPTSRLTSFDYVLTGSVEVGDAESESQILSDAGETQTAHFNATLVATKASISGDDTSHKWAFKIQLSGLEMQIGDGSRFWVQAAKTSPATTLLTENYISATAGESITTNILAYDEFGNQRKFGDQTQDEIDQGKFKCFNKNPNSNPGEDPTCSIARSEFGIFDVTIDSEKADTFVYEITYEDEPISNSPLFLTFEPGKISGEESSATGVDSLFEPLNGDGIPARSIFISLRDEFSNLVPVPFNSTTTKLTPAEWSGQEKMLASVNVTLKELRYASRSAIRFGSLRLVTVKTRRVECLVKYNATVDDKERYDELYAVCDSQARAQPPDYADFLETEKRATEDGLIEVLFRVKGPEYLWITTTVEVKDKDGKWNFAVIGNGDEVPIPLNEYEWRPTKVEKTSSYSDHEMLVLLGVSSFSVFYNVLFFFLVWWWRNENAIKFSQKRMLNLMLLGFLIINIVLFLQSFPFFYTWSGSCGFDFYFIGFGAGLVLSVMLAKLYRVNKIAFAKANKKVVITDKFLLQRIAVFFTVATIYFCIAIYISPVKYIPETSPEPLFVDDFGTEEYITVYKCNWDPEKEQESGVWYPLTVTALLFVVLLLLTASLNSKIPSAFAEGKYIALTIYFMFLNSLLTLVIVYDPMLKFRSPGIYRGGYIFPSMATIIIGMSLIFVPKFLHILQDKNIDIADLTKYIKRGSLKSQGGGNNAAQQNSSDNQRSNTIASTTSGVEMGRTSTMGGMTVGSPPGRAGKLSGRVSGTSSFKPTFIKLASTQDSGLSSSMSSKDNMQSGSLNLSSFIGSTATLNPLSEINNDEDQDDEQSQTSTETTIFHKAPPRGSVAPPPPSLDSANGQRQLQNELNRIRAELKQKDILLQKLNVQVKRAKQIKAQSSRSISQRADKIPEGSPWQKFQDHNGKMYYYHSVTKDCRYERPESWI</sequence>
<feature type="domain" description="G-protein coupled receptors family 3 profile" evidence="14">
    <location>
        <begin position="1212"/>
        <end position="1414"/>
    </location>
</feature>
<feature type="compositionally biased region" description="Polar residues" evidence="10">
    <location>
        <begin position="1455"/>
        <end position="1472"/>
    </location>
</feature>
<evidence type="ECO:0000256" key="9">
    <source>
        <dbReference type="SAM" id="Coils"/>
    </source>
</evidence>
<evidence type="ECO:0000259" key="14">
    <source>
        <dbReference type="PROSITE" id="PS50259"/>
    </source>
</evidence>
<dbReference type="GO" id="GO:0038039">
    <property type="term" value="C:G protein-coupled receptor heterodimeric complex"/>
    <property type="evidence" value="ECO:0007669"/>
    <property type="project" value="TreeGrafter"/>
</dbReference>
<keyword evidence="6" id="KW-0675">Receptor</keyword>
<name>A0A9W7FTA7_9STRA</name>
<dbReference type="InterPro" id="IPR002455">
    <property type="entry name" value="GPCR3_GABA-B"/>
</dbReference>
<evidence type="ECO:0000313" key="15">
    <source>
        <dbReference type="EMBL" id="GMI17849.1"/>
    </source>
</evidence>
<dbReference type="InterPro" id="IPR036020">
    <property type="entry name" value="WW_dom_sf"/>
</dbReference>
<dbReference type="Proteomes" id="UP001165122">
    <property type="component" value="Unassembled WGS sequence"/>
</dbReference>
<keyword evidence="9" id="KW-0175">Coiled coil</keyword>
<evidence type="ECO:0000256" key="3">
    <source>
        <dbReference type="ARBA" id="ARBA00022989"/>
    </source>
</evidence>
<evidence type="ECO:0008006" key="17">
    <source>
        <dbReference type="Google" id="ProtNLM"/>
    </source>
</evidence>
<feature type="transmembrane region" description="Helical" evidence="11">
    <location>
        <begin position="1146"/>
        <end position="1171"/>
    </location>
</feature>
<feature type="region of interest" description="Disordered" evidence="10">
    <location>
        <begin position="227"/>
        <end position="261"/>
    </location>
</feature>
<dbReference type="PROSITE" id="PS50020">
    <property type="entry name" value="WW_DOMAIN_2"/>
    <property type="match status" value="1"/>
</dbReference>
<comment type="caution">
    <text evidence="15">The sequence shown here is derived from an EMBL/GenBank/DDBJ whole genome shotgun (WGS) entry which is preliminary data.</text>
</comment>
<dbReference type="CDD" id="cd00201">
    <property type="entry name" value="WW"/>
    <property type="match status" value="1"/>
</dbReference>
<keyword evidence="5 11" id="KW-0472">Membrane</keyword>
<dbReference type="SUPFAM" id="SSF51045">
    <property type="entry name" value="WW domain"/>
    <property type="match status" value="1"/>
</dbReference>
<comment type="subcellular location">
    <subcellularLocation>
        <location evidence="1">Membrane</location>
        <topology evidence="1">Multi-pass membrane protein</topology>
    </subcellularLocation>
</comment>
<dbReference type="OrthoDB" id="2158641at2759"/>
<feature type="chain" id="PRO_5040837611" description="G-protein coupled receptors family 3 profile domain-containing protein" evidence="12">
    <location>
        <begin position="30"/>
        <end position="1670"/>
    </location>
</feature>
<evidence type="ECO:0000313" key="16">
    <source>
        <dbReference type="Proteomes" id="UP001165122"/>
    </source>
</evidence>
<organism evidence="15 16">
    <name type="scientific">Triparma laevis f. longispina</name>
    <dbReference type="NCBI Taxonomy" id="1714387"/>
    <lineage>
        <taxon>Eukaryota</taxon>
        <taxon>Sar</taxon>
        <taxon>Stramenopiles</taxon>
        <taxon>Ochrophyta</taxon>
        <taxon>Bolidophyceae</taxon>
        <taxon>Parmales</taxon>
        <taxon>Triparmaceae</taxon>
        <taxon>Triparma</taxon>
    </lineage>
</organism>
<dbReference type="PANTHER" id="PTHR10519">
    <property type="entry name" value="GABA-B RECEPTOR"/>
    <property type="match status" value="1"/>
</dbReference>
<feature type="transmembrane region" description="Helical" evidence="11">
    <location>
        <begin position="1320"/>
        <end position="1342"/>
    </location>
</feature>
<evidence type="ECO:0000256" key="10">
    <source>
        <dbReference type="SAM" id="MobiDB-lite"/>
    </source>
</evidence>
<keyword evidence="12" id="KW-0732">Signal</keyword>
<keyword evidence="7" id="KW-0325">Glycoprotein</keyword>
<dbReference type="SMART" id="SM00456">
    <property type="entry name" value="WW"/>
    <property type="match status" value="1"/>
</dbReference>
<evidence type="ECO:0000256" key="1">
    <source>
        <dbReference type="ARBA" id="ARBA00004141"/>
    </source>
</evidence>
<feature type="region of interest" description="Disordered" evidence="10">
    <location>
        <begin position="1539"/>
        <end position="1585"/>
    </location>
</feature>
<feature type="compositionally biased region" description="Low complexity" evidence="10">
    <location>
        <begin position="231"/>
        <end position="247"/>
    </location>
</feature>
<evidence type="ECO:0000256" key="11">
    <source>
        <dbReference type="SAM" id="Phobius"/>
    </source>
</evidence>
<dbReference type="EMBL" id="BRXW01000309">
    <property type="protein sequence ID" value="GMI17849.1"/>
    <property type="molecule type" value="Genomic_DNA"/>
</dbReference>
<gene>
    <name evidence="15" type="ORF">TrLO_g14173</name>
</gene>
<dbReference type="GO" id="GO:0004965">
    <property type="term" value="F:G protein-coupled GABA receptor activity"/>
    <property type="evidence" value="ECO:0007669"/>
    <property type="project" value="InterPro"/>
</dbReference>
<evidence type="ECO:0000256" key="5">
    <source>
        <dbReference type="ARBA" id="ARBA00023136"/>
    </source>
</evidence>
<keyword evidence="3 11" id="KW-1133">Transmembrane helix</keyword>
<reference evidence="16" key="1">
    <citation type="journal article" date="2023" name="Commun. Biol.">
        <title>Genome analysis of Parmales, the sister group of diatoms, reveals the evolutionary specialization of diatoms from phago-mixotrophs to photoautotrophs.</title>
        <authorList>
            <person name="Ban H."/>
            <person name="Sato S."/>
            <person name="Yoshikawa S."/>
            <person name="Yamada K."/>
            <person name="Nakamura Y."/>
            <person name="Ichinomiya M."/>
            <person name="Sato N."/>
            <person name="Blanc-Mathieu R."/>
            <person name="Endo H."/>
            <person name="Kuwata A."/>
            <person name="Ogata H."/>
        </authorList>
    </citation>
    <scope>NUCLEOTIDE SEQUENCE [LARGE SCALE GENOMIC DNA]</scope>
    <source>
        <strain evidence="16">NIES 3700</strain>
    </source>
</reference>
<evidence type="ECO:0000256" key="8">
    <source>
        <dbReference type="ARBA" id="ARBA00023224"/>
    </source>
</evidence>
<feature type="transmembrane region" description="Helical" evidence="11">
    <location>
        <begin position="1217"/>
        <end position="1236"/>
    </location>
</feature>
<evidence type="ECO:0000256" key="4">
    <source>
        <dbReference type="ARBA" id="ARBA00023040"/>
    </source>
</evidence>
<keyword evidence="8" id="KW-0807">Transducer</keyword>
<feature type="transmembrane region" description="Helical" evidence="11">
    <location>
        <begin position="1257"/>
        <end position="1278"/>
    </location>
</feature>
<feature type="transmembrane region" description="Helical" evidence="11">
    <location>
        <begin position="1183"/>
        <end position="1205"/>
    </location>
</feature>
<dbReference type="InterPro" id="IPR017978">
    <property type="entry name" value="GPCR_3_C"/>
</dbReference>
<accession>A0A9W7FTA7</accession>
<keyword evidence="16" id="KW-1185">Reference proteome</keyword>
<feature type="compositionally biased region" description="Low complexity" evidence="10">
    <location>
        <begin position="1441"/>
        <end position="1454"/>
    </location>
</feature>
<feature type="region of interest" description="Disordered" evidence="10">
    <location>
        <begin position="1434"/>
        <end position="1491"/>
    </location>
</feature>
<feature type="compositionally biased region" description="Acidic residues" evidence="10">
    <location>
        <begin position="1545"/>
        <end position="1554"/>
    </location>
</feature>
<evidence type="ECO:0000256" key="7">
    <source>
        <dbReference type="ARBA" id="ARBA00023180"/>
    </source>
</evidence>
<dbReference type="Gene3D" id="2.20.70.10">
    <property type="match status" value="1"/>
</dbReference>
<keyword evidence="2 11" id="KW-0812">Transmembrane</keyword>
<evidence type="ECO:0000256" key="2">
    <source>
        <dbReference type="ARBA" id="ARBA00022692"/>
    </source>
</evidence>
<feature type="region of interest" description="Disordered" evidence="10">
    <location>
        <begin position="47"/>
        <end position="72"/>
    </location>
</feature>
<feature type="compositionally biased region" description="Low complexity" evidence="10">
    <location>
        <begin position="300"/>
        <end position="323"/>
    </location>
</feature>